<feature type="compositionally biased region" description="Low complexity" evidence="1">
    <location>
        <begin position="182"/>
        <end position="204"/>
    </location>
</feature>
<dbReference type="AlphaFoldDB" id="I4EHY5"/>
<sequence length="284" mass="29197">MAEWADMTDAEPGMDGEHISDALLSAFINSEIGDNQVVRAAGEHLARCDACRRRLQDLRAVVSLLAELPHPEPPRSFRLTPEMVPVRPPRRAPGYLRLQHVTRWAAAVAAVLLLLVFGSDIVIHRAGVPAAGTVSTASQPAAMERSAKGPAIGGGLDAQSYAEPAAGGPAASAGGGPGIGSAGEAPAAAPEAAGSAPAELAPAAAVPPTPSATTLQAPAASPIPEADKAMPAIAMHAEPERGERALPSIWALVELGLALIVVWLLVVSFALPWLDPWLRGRRSG</sequence>
<keyword evidence="2" id="KW-0812">Transmembrane</keyword>
<evidence type="ECO:0000313" key="3">
    <source>
        <dbReference type="EMBL" id="CCF84297.1"/>
    </source>
</evidence>
<dbReference type="InterPro" id="IPR041916">
    <property type="entry name" value="Anti_sigma_zinc_sf"/>
</dbReference>
<evidence type="ECO:0000256" key="1">
    <source>
        <dbReference type="SAM" id="MobiDB-lite"/>
    </source>
</evidence>
<dbReference type="Proteomes" id="UP000004221">
    <property type="component" value="Unassembled WGS sequence"/>
</dbReference>
<keyword evidence="2" id="KW-1133">Transmembrane helix</keyword>
<dbReference type="EMBL" id="CAGS01000259">
    <property type="protein sequence ID" value="CCF84297.1"/>
    <property type="molecule type" value="Genomic_DNA"/>
</dbReference>
<feature type="transmembrane region" description="Helical" evidence="2">
    <location>
        <begin position="104"/>
        <end position="123"/>
    </location>
</feature>
<evidence type="ECO:0008006" key="5">
    <source>
        <dbReference type="Google" id="ProtNLM"/>
    </source>
</evidence>
<name>I4EHY5_9BACT</name>
<comment type="caution">
    <text evidence="3">The sequence shown here is derived from an EMBL/GenBank/DDBJ whole genome shotgun (WGS) entry which is preliminary data.</text>
</comment>
<proteinExistence type="predicted"/>
<protein>
    <recommendedName>
        <fullName evidence="5">Zinc-finger domain-containing protein</fullName>
    </recommendedName>
</protein>
<organism evidence="3 4">
    <name type="scientific">Nitrolancea hollandica Lb</name>
    <dbReference type="NCBI Taxonomy" id="1129897"/>
    <lineage>
        <taxon>Bacteria</taxon>
        <taxon>Pseudomonadati</taxon>
        <taxon>Thermomicrobiota</taxon>
        <taxon>Thermomicrobia</taxon>
        <taxon>Sphaerobacterales</taxon>
        <taxon>Sphaerobacterineae</taxon>
        <taxon>Sphaerobacteraceae</taxon>
        <taxon>Nitrolancea</taxon>
    </lineage>
</organism>
<evidence type="ECO:0000256" key="2">
    <source>
        <dbReference type="SAM" id="Phobius"/>
    </source>
</evidence>
<accession>I4EHY5</accession>
<keyword evidence="4" id="KW-1185">Reference proteome</keyword>
<feature type="compositionally biased region" description="Low complexity" evidence="1">
    <location>
        <begin position="163"/>
        <end position="172"/>
    </location>
</feature>
<feature type="transmembrane region" description="Helical" evidence="2">
    <location>
        <begin position="249"/>
        <end position="274"/>
    </location>
</feature>
<reference evidence="3 4" key="1">
    <citation type="journal article" date="2012" name="ISME J.">
        <title>Nitrification expanded: discovery, physiology and genomics of a nitrite-oxidizing bacterium from the phylum Chloroflexi.</title>
        <authorList>
            <person name="Sorokin D.Y."/>
            <person name="Lucker S."/>
            <person name="Vejmelkova D."/>
            <person name="Kostrikina N.A."/>
            <person name="Kleerebezem R."/>
            <person name="Rijpstra W.I."/>
            <person name="Damste J.S."/>
            <person name="Le Paslier D."/>
            <person name="Muyzer G."/>
            <person name="Wagner M."/>
            <person name="van Loosdrecht M.C."/>
            <person name="Daims H."/>
        </authorList>
    </citation>
    <scope>NUCLEOTIDE SEQUENCE [LARGE SCALE GENOMIC DNA]</scope>
    <source>
        <strain evidence="4">none</strain>
    </source>
</reference>
<evidence type="ECO:0000313" key="4">
    <source>
        <dbReference type="Proteomes" id="UP000004221"/>
    </source>
</evidence>
<keyword evidence="2" id="KW-0472">Membrane</keyword>
<gene>
    <name evidence="3" type="ORF">NITHO_3310014</name>
</gene>
<feature type="region of interest" description="Disordered" evidence="1">
    <location>
        <begin position="163"/>
        <end position="218"/>
    </location>
</feature>
<dbReference type="Gene3D" id="1.10.10.1320">
    <property type="entry name" value="Anti-sigma factor, zinc-finger domain"/>
    <property type="match status" value="1"/>
</dbReference>